<dbReference type="Proteomes" id="UP001652660">
    <property type="component" value="Chromosome 11c"/>
</dbReference>
<feature type="domain" description="Retrotransposon gag" evidence="1">
    <location>
        <begin position="55"/>
        <end position="147"/>
    </location>
</feature>
<dbReference type="GeneID" id="140016564"/>
<gene>
    <name evidence="3" type="primary">LOC140016564</name>
</gene>
<evidence type="ECO:0000259" key="1">
    <source>
        <dbReference type="Pfam" id="PF03732"/>
    </source>
</evidence>
<evidence type="ECO:0000313" key="3">
    <source>
        <dbReference type="RefSeq" id="XP_071926216.1"/>
    </source>
</evidence>
<name>A0ABM4W343_COFAR</name>
<protein>
    <recommendedName>
        <fullName evidence="1">Retrotransposon gag domain-containing protein</fullName>
    </recommendedName>
</protein>
<sequence length="174" mass="20839">MELEENDKRMENLLTRMEQNFSKSLDQKFNVLLSKMTLAKDKIADRAERITKVEIIEMYLDEKADKWFRGIKLEKPGLSWTEFGDLLCKRFTDSICKDVVEEFNKLQQDGSVEEYQEKFEELKSLMLIKNRNLDENYFISSFISGLYEEIKPMIRMLKPDTLTETFELSQWQEY</sequence>
<accession>A0ABM4W343</accession>
<evidence type="ECO:0000313" key="2">
    <source>
        <dbReference type="Proteomes" id="UP001652660"/>
    </source>
</evidence>
<dbReference type="RefSeq" id="XP_071926216.1">
    <property type="nucleotide sequence ID" value="XM_072070115.1"/>
</dbReference>
<proteinExistence type="predicted"/>
<dbReference type="Pfam" id="PF03732">
    <property type="entry name" value="Retrotrans_gag"/>
    <property type="match status" value="1"/>
</dbReference>
<organism evidence="2 3">
    <name type="scientific">Coffea arabica</name>
    <name type="common">Arabian coffee</name>
    <dbReference type="NCBI Taxonomy" id="13443"/>
    <lineage>
        <taxon>Eukaryota</taxon>
        <taxon>Viridiplantae</taxon>
        <taxon>Streptophyta</taxon>
        <taxon>Embryophyta</taxon>
        <taxon>Tracheophyta</taxon>
        <taxon>Spermatophyta</taxon>
        <taxon>Magnoliopsida</taxon>
        <taxon>eudicotyledons</taxon>
        <taxon>Gunneridae</taxon>
        <taxon>Pentapetalae</taxon>
        <taxon>asterids</taxon>
        <taxon>lamiids</taxon>
        <taxon>Gentianales</taxon>
        <taxon>Rubiaceae</taxon>
        <taxon>Ixoroideae</taxon>
        <taxon>Gardenieae complex</taxon>
        <taxon>Bertiereae - Coffeeae clade</taxon>
        <taxon>Coffeeae</taxon>
        <taxon>Coffea</taxon>
    </lineage>
</organism>
<keyword evidence="2" id="KW-1185">Reference proteome</keyword>
<dbReference type="InterPro" id="IPR005162">
    <property type="entry name" value="Retrotrans_gag_dom"/>
</dbReference>
<reference evidence="3" key="1">
    <citation type="submission" date="2025-08" db="UniProtKB">
        <authorList>
            <consortium name="RefSeq"/>
        </authorList>
    </citation>
    <scope>IDENTIFICATION</scope>
    <source>
        <tissue evidence="3">Leaves</tissue>
    </source>
</reference>